<evidence type="ECO:0000313" key="4">
    <source>
        <dbReference type="Proteomes" id="UP000225706"/>
    </source>
</evidence>
<feature type="compositionally biased region" description="Basic and acidic residues" evidence="1">
    <location>
        <begin position="1382"/>
        <end position="1391"/>
    </location>
</feature>
<name>A0A2B4SZE1_STYPI</name>
<sequence>MAAKEEDVKAQPLVIFYDSEAANGNVYCGDIIEIAAKCHPDVVKGSFRSLINTKQPLCAFAARDCGLSQDDLRNKPYFREVFQKFLFWIDGMVKSARKKHGKQFLPVLCAHHGYQFDFLILLNNMERFGIHHSVLTQLNIHFADSLVFCHELKDNGEKLLANTRLSLEALHKKFFPKKIFKDRHRAMGDVDGMVKIFTQTPLRKLLHLMKYSSTKERLEYYISQCGRKQQRAILEEKLCKLDACSKNMSIKKLLKEGVTYNSLRRIFEDCCSFMDFFEVMKTYGIERKVSKVMALHFGGLGLQNQGLTAYSYFYEEKPNQASAESRNAESKPQPNVVSVKTPEDDRLSEKDDGTEDWERDLVRAAPRSNFTLKCNTPAPLSLDLDDLYYAHSEKKIGVESLKGKLKSEITNSSRKSEGELSLSESKNVEVVSNSSRGKSPGAHTRKGSSDSAPHAPKQRGEKTVKRRKSFGNNKADGMLFKEVTFSEKDNKREVTPMQSKPINPPRSDNYVKNNKPSLRCSYSNEHKPETELKEQPFDRCRSLTECSEAKLQPTEISDAKSDPSTANLEQKFASVLIGDITILVPFEYDGEDCDSNVTAASDPEAHTQEKSRELSSTQESRVVDSAPVVQSVQGLLETHVGDLTEEDSFDPNEVITSLHQNCELPPDNSMMTVAPNFPSENGQSLPKSSESAHETCSEKQLESCNETTLKSSFVVSGVRSGRDTCHALPSSLDFDQSPENALVQDQVTCVGEEKANVSIDLQGVETSVDNSIPLVNLSSSGFQVLKEANRGNSTSIFETNGNSIHEACSTNESPCLNSSTVERNSGLTSSWTELSCAYLPNNALLSSSLIENPSLGNCGINQGFTSDLTSTESAIQARGDFPAELSSEGSSFSDNQSVDEHTFSRQPPLGEERLYTPDTAQQQSNQLPLAGNARDAIAQQPTSPGLNYSQASFPSLLANPHGTFYQGYPALPLLKPCYPSFVFSSPIRPVIAPHLMQQPHPQEVFIPPLQYRNQMMFTNLAPPSLGLPPVPQAQLQPQLFPFFQAATAFPCSSRVNPYEQAQQAAGPPVDVSGQLVFTHSAIALSQGGPVASDYPVPKMDSRGSHGSFVDFSSDTSSIDGSFEGVVTSLENHTDDNFKSFLDKADNDFGYTSTVAYRDNHREPAEDFKEKNPLTGNTSDSQIFTLAQLCHMKVSGGNISASQQHCESQEDPVHKQVLVLSREESVMEMGRRLSPDGSSVEGVCLDSSSNNFKDEFSKEASAPPSDWDILSKECCGSTPTGVEEQKNENIKDTGPFPKPQRIKGKRSRGDIGTRGSSVLTSSHNDLHPGSEQVTVTCLIMNEQSSTCESNNNSPKLEDSGLSCVNDCSLRLKTRKNHRRVRFSKQDSARCRESSSSLQQPFKQSMGGPASDVWKRGLSNKLQRPFKEKSSRKAILEDKVAQAGTKTDKNNNS</sequence>
<dbReference type="EMBL" id="LSMT01000004">
    <property type="protein sequence ID" value="PFX34453.1"/>
    <property type="molecule type" value="Genomic_DNA"/>
</dbReference>
<evidence type="ECO:0000259" key="2">
    <source>
        <dbReference type="SMART" id="SM00479"/>
    </source>
</evidence>
<gene>
    <name evidence="3" type="ORF">AWC38_SpisGene715</name>
</gene>
<proteinExistence type="predicted"/>
<dbReference type="GO" id="GO:0045004">
    <property type="term" value="P:DNA replication proofreading"/>
    <property type="evidence" value="ECO:0007669"/>
    <property type="project" value="TreeGrafter"/>
</dbReference>
<feature type="compositionally biased region" description="Basic and acidic residues" evidence="1">
    <location>
        <begin position="603"/>
        <end position="613"/>
    </location>
</feature>
<dbReference type="GO" id="GO:0005829">
    <property type="term" value="C:cytosol"/>
    <property type="evidence" value="ECO:0007669"/>
    <property type="project" value="TreeGrafter"/>
</dbReference>
<feature type="region of interest" description="Disordered" evidence="1">
    <location>
        <begin position="404"/>
        <end position="514"/>
    </location>
</feature>
<dbReference type="SMART" id="SM00479">
    <property type="entry name" value="EXOIII"/>
    <property type="match status" value="1"/>
</dbReference>
<protein>
    <recommendedName>
        <fullName evidence="2">Exonuclease domain-containing protein</fullName>
    </recommendedName>
</protein>
<feature type="compositionally biased region" description="Polar residues" evidence="1">
    <location>
        <begin position="1313"/>
        <end position="1322"/>
    </location>
</feature>
<dbReference type="GO" id="GO:0008408">
    <property type="term" value="F:3'-5' exonuclease activity"/>
    <property type="evidence" value="ECO:0007669"/>
    <property type="project" value="TreeGrafter"/>
</dbReference>
<dbReference type="PANTHER" id="PTHR30231:SF41">
    <property type="entry name" value="DNA POLYMERASE III SUBUNIT EPSILON"/>
    <property type="match status" value="1"/>
</dbReference>
<feature type="compositionally biased region" description="Polar residues" evidence="1">
    <location>
        <begin position="321"/>
        <end position="338"/>
    </location>
</feature>
<dbReference type="InterPro" id="IPR036397">
    <property type="entry name" value="RNaseH_sf"/>
</dbReference>
<feature type="region of interest" description="Disordered" evidence="1">
    <location>
        <begin position="883"/>
        <end position="912"/>
    </location>
</feature>
<feature type="compositionally biased region" description="Basic and acidic residues" evidence="1">
    <location>
        <begin position="1423"/>
        <end position="1451"/>
    </location>
</feature>
<keyword evidence="4" id="KW-1185">Reference proteome</keyword>
<feature type="compositionally biased region" description="Low complexity" evidence="1">
    <location>
        <begin position="419"/>
        <end position="435"/>
    </location>
</feature>
<accession>A0A2B4SZE1</accession>
<dbReference type="GO" id="GO:0003676">
    <property type="term" value="F:nucleic acid binding"/>
    <property type="evidence" value="ECO:0007669"/>
    <property type="project" value="InterPro"/>
</dbReference>
<evidence type="ECO:0000256" key="1">
    <source>
        <dbReference type="SAM" id="MobiDB-lite"/>
    </source>
</evidence>
<feature type="compositionally biased region" description="Basic and acidic residues" evidence="1">
    <location>
        <begin position="341"/>
        <end position="351"/>
    </location>
</feature>
<feature type="region of interest" description="Disordered" evidence="1">
    <location>
        <begin position="1277"/>
        <end position="1326"/>
    </location>
</feature>
<feature type="compositionally biased region" description="Polar residues" evidence="1">
    <location>
        <begin position="1392"/>
        <end position="1401"/>
    </location>
</feature>
<feature type="region of interest" description="Disordered" evidence="1">
    <location>
        <begin position="321"/>
        <end position="357"/>
    </location>
</feature>
<evidence type="ECO:0000313" key="3">
    <source>
        <dbReference type="EMBL" id="PFX34453.1"/>
    </source>
</evidence>
<dbReference type="InterPro" id="IPR012337">
    <property type="entry name" value="RNaseH-like_sf"/>
</dbReference>
<dbReference type="Gene3D" id="3.30.420.10">
    <property type="entry name" value="Ribonuclease H-like superfamily/Ribonuclease H"/>
    <property type="match status" value="1"/>
</dbReference>
<dbReference type="CDD" id="cd06127">
    <property type="entry name" value="DEDDh"/>
    <property type="match status" value="1"/>
</dbReference>
<dbReference type="Proteomes" id="UP000225706">
    <property type="component" value="Unassembled WGS sequence"/>
</dbReference>
<dbReference type="InterPro" id="IPR013520">
    <property type="entry name" value="Ribonucl_H"/>
</dbReference>
<feature type="region of interest" description="Disordered" evidence="1">
    <location>
        <begin position="1377"/>
        <end position="1451"/>
    </location>
</feature>
<organism evidence="3 4">
    <name type="scientific">Stylophora pistillata</name>
    <name type="common">Smooth cauliflower coral</name>
    <dbReference type="NCBI Taxonomy" id="50429"/>
    <lineage>
        <taxon>Eukaryota</taxon>
        <taxon>Metazoa</taxon>
        <taxon>Cnidaria</taxon>
        <taxon>Anthozoa</taxon>
        <taxon>Hexacorallia</taxon>
        <taxon>Scleractinia</taxon>
        <taxon>Astrocoeniina</taxon>
        <taxon>Pocilloporidae</taxon>
        <taxon>Stylophora</taxon>
    </lineage>
</organism>
<feature type="compositionally biased region" description="Basic and acidic residues" evidence="1">
    <location>
        <begin position="484"/>
        <end position="494"/>
    </location>
</feature>
<reference evidence="4" key="1">
    <citation type="journal article" date="2017" name="bioRxiv">
        <title>Comparative analysis of the genomes of Stylophora pistillata and Acropora digitifera provides evidence for extensive differences between species of corals.</title>
        <authorList>
            <person name="Voolstra C.R."/>
            <person name="Li Y."/>
            <person name="Liew Y.J."/>
            <person name="Baumgarten S."/>
            <person name="Zoccola D."/>
            <person name="Flot J.-F."/>
            <person name="Tambutte S."/>
            <person name="Allemand D."/>
            <person name="Aranda M."/>
        </authorList>
    </citation>
    <scope>NUCLEOTIDE SEQUENCE [LARGE SCALE GENOMIC DNA]</scope>
</reference>
<dbReference type="OrthoDB" id="5971833at2759"/>
<dbReference type="Pfam" id="PF00929">
    <property type="entry name" value="RNase_T"/>
    <property type="match status" value="1"/>
</dbReference>
<feature type="compositionally biased region" description="Polar residues" evidence="1">
    <location>
        <begin position="887"/>
        <end position="896"/>
    </location>
</feature>
<feature type="region of interest" description="Disordered" evidence="1">
    <location>
        <begin position="594"/>
        <end position="625"/>
    </location>
</feature>
<dbReference type="SUPFAM" id="SSF53098">
    <property type="entry name" value="Ribonuclease H-like"/>
    <property type="match status" value="1"/>
</dbReference>
<feature type="domain" description="Exonuclease" evidence="2">
    <location>
        <begin position="13"/>
        <end position="206"/>
    </location>
</feature>
<comment type="caution">
    <text evidence="3">The sequence shown here is derived from an EMBL/GenBank/DDBJ whole genome shotgun (WGS) entry which is preliminary data.</text>
</comment>
<dbReference type="PANTHER" id="PTHR30231">
    <property type="entry name" value="DNA POLYMERASE III SUBUNIT EPSILON"/>
    <property type="match status" value="1"/>
</dbReference>